<comment type="caution">
    <text evidence="2">The sequence shown here is derived from an EMBL/GenBank/DDBJ whole genome shotgun (WGS) entry which is preliminary data.</text>
</comment>
<dbReference type="RefSeq" id="WP_225337950.1">
    <property type="nucleotide sequence ID" value="NZ_LT009721.1"/>
</dbReference>
<dbReference type="Pfam" id="PF21941">
    <property type="entry name" value="SMEK_N"/>
    <property type="match status" value="1"/>
</dbReference>
<dbReference type="EMBL" id="FBVY01000047">
    <property type="protein sequence ID" value="CUX03518.1"/>
    <property type="molecule type" value="Genomic_DNA"/>
</dbReference>
<name>A0A9W5B7R8_9HYPH</name>
<sequence>MGMHRAQLLQGIIYRMTHLRVIVEQSNQLNLQDINVHAENFFRDLLNLAFDYDLQNINIVEPNATAIDLGCDSSRIAIQVTSTPDLSKIKHTFDRFTGKGLQTKYDRLVMLIVGQKKKYRETGLGDDRFKLSFGDDVWDIADLLKKIGDLSTAKMEACHDFLSRELLVREPKLSNEVGTLVRLIEVLSSAEEGLSSGDNREDPDPDGKIHDRFADHAPFLTQQYVDLHELYGRVLSEVNAHTDLGHIRVRKLQIYLMNWSDRVLTECGGDPQAALELLTQRVLGMMGSSDAGFDDGAVRYYLIDQLIMCNVFPNKRSQSA</sequence>
<proteinExistence type="predicted"/>
<organism evidence="2 3">
    <name type="scientific">Agrobacterium genomosp. 2 str. CFBP 5494</name>
    <dbReference type="NCBI Taxonomy" id="1183436"/>
    <lineage>
        <taxon>Bacteria</taxon>
        <taxon>Pseudomonadati</taxon>
        <taxon>Pseudomonadota</taxon>
        <taxon>Alphaproteobacteria</taxon>
        <taxon>Hyphomicrobiales</taxon>
        <taxon>Rhizobiaceae</taxon>
        <taxon>Rhizobium/Agrobacterium group</taxon>
        <taxon>Agrobacterium</taxon>
        <taxon>Agrobacterium tumefaciens complex</taxon>
    </lineage>
</organism>
<feature type="domain" description="SMEK" evidence="1">
    <location>
        <begin position="12"/>
        <end position="147"/>
    </location>
</feature>
<reference evidence="2 3" key="1">
    <citation type="submission" date="2016-01" db="EMBL/GenBank/DDBJ databases">
        <authorList>
            <person name="Regsiter A."/>
            <person name="william w."/>
        </authorList>
    </citation>
    <scope>NUCLEOTIDE SEQUENCE [LARGE SCALE GENOMIC DNA]</scope>
    <source>
        <strain evidence="2 3">CFBP 5494</strain>
    </source>
</reference>
<protein>
    <recommendedName>
        <fullName evidence="1">SMEK domain-containing protein</fullName>
    </recommendedName>
</protein>
<evidence type="ECO:0000313" key="2">
    <source>
        <dbReference type="EMBL" id="CUX03518.1"/>
    </source>
</evidence>
<gene>
    <name evidence="2" type="ORF">AGR2A_pb10196</name>
</gene>
<dbReference type="AlphaFoldDB" id="A0A9W5B7R8"/>
<dbReference type="InterPro" id="IPR047740">
    <property type="entry name" value="SMEK_dom"/>
</dbReference>
<keyword evidence="3" id="KW-1185">Reference proteome</keyword>
<evidence type="ECO:0000259" key="1">
    <source>
        <dbReference type="Pfam" id="PF21941"/>
    </source>
</evidence>
<dbReference type="NCBIfam" id="NF033859">
    <property type="entry name" value="SMEK_N"/>
    <property type="match status" value="1"/>
</dbReference>
<accession>A0A9W5B7R8</accession>
<dbReference type="Proteomes" id="UP000191933">
    <property type="component" value="Unassembled WGS sequence"/>
</dbReference>
<evidence type="ECO:0000313" key="3">
    <source>
        <dbReference type="Proteomes" id="UP000191933"/>
    </source>
</evidence>